<reference evidence="2" key="1">
    <citation type="submission" date="2020-10" db="EMBL/GenBank/DDBJ databases">
        <title>Unveiling of a novel bifunctional photoreceptor, Dualchrome1, isolated from a cosmopolitan green alga.</title>
        <authorList>
            <person name="Suzuki S."/>
            <person name="Kawachi M."/>
        </authorList>
    </citation>
    <scope>NUCLEOTIDE SEQUENCE</scope>
    <source>
        <strain evidence="2">NIES 2893</strain>
    </source>
</reference>
<evidence type="ECO:0000256" key="1">
    <source>
        <dbReference type="SAM" id="MobiDB-lite"/>
    </source>
</evidence>
<dbReference type="AlphaFoldDB" id="A0A830HBY3"/>
<dbReference type="InterPro" id="IPR029058">
    <property type="entry name" value="AB_hydrolase_fold"/>
</dbReference>
<dbReference type="Gene3D" id="3.40.50.1820">
    <property type="entry name" value="alpha/beta hydrolase"/>
    <property type="match status" value="1"/>
</dbReference>
<dbReference type="EMBL" id="BNJQ01000004">
    <property type="protein sequence ID" value="GHP03101.1"/>
    <property type="molecule type" value="Genomic_DNA"/>
</dbReference>
<evidence type="ECO:0000313" key="2">
    <source>
        <dbReference type="EMBL" id="GHP03101.1"/>
    </source>
</evidence>
<dbReference type="Proteomes" id="UP000660262">
    <property type="component" value="Unassembled WGS sequence"/>
</dbReference>
<accession>A0A830HBY3</accession>
<sequence>MRFPVSIFIPESSVAQQPPPVLPTILFAPGLQAGIARNDGGPWSAFGTYEDTIRHLCTYGFIVIATRAGDRTSGADIAVGRDSFVNEHMIEILRFIANNTHQGTVHMNSSNGVQSPPPQQQRRRRQQATFLERIFQWGTRTTEDQQLTMSDFAPYTIDPNQVNLVGHSLGAAQAQHVAAASTSTAREALGDHVQIKSAVLLAPICSAIQDCCFTANRCENPAWARRGQNDDFSLVGADGCALFYCSSDVNTPHKWDVPLLATSTAEFRASQIPTLVLGSTADQRAGLVAAIDVFENGGGTRALATVKGGTHCFVDEAGGALVLGAAMECAPPSQWRRQLLIARALATSWLLLFGGGSTTMMPQQQQDAQQLFELLARADDNNGDVSVTIRT</sequence>
<gene>
    <name evidence="2" type="ORF">PPROV_000185700</name>
</gene>
<feature type="compositionally biased region" description="Polar residues" evidence="1">
    <location>
        <begin position="104"/>
        <end position="114"/>
    </location>
</feature>
<organism evidence="2 3">
    <name type="scientific">Pycnococcus provasolii</name>
    <dbReference type="NCBI Taxonomy" id="41880"/>
    <lineage>
        <taxon>Eukaryota</taxon>
        <taxon>Viridiplantae</taxon>
        <taxon>Chlorophyta</taxon>
        <taxon>Pseudoscourfieldiophyceae</taxon>
        <taxon>Pseudoscourfieldiales</taxon>
        <taxon>Pycnococcaceae</taxon>
        <taxon>Pycnococcus</taxon>
    </lineage>
</organism>
<feature type="region of interest" description="Disordered" evidence="1">
    <location>
        <begin position="104"/>
        <end position="124"/>
    </location>
</feature>
<name>A0A830HBY3_9CHLO</name>
<evidence type="ECO:0000313" key="3">
    <source>
        <dbReference type="Proteomes" id="UP000660262"/>
    </source>
</evidence>
<proteinExistence type="predicted"/>
<comment type="caution">
    <text evidence="2">The sequence shown here is derived from an EMBL/GenBank/DDBJ whole genome shotgun (WGS) entry which is preliminary data.</text>
</comment>
<protein>
    <submittedName>
        <fullName evidence="2">Uncharacterized protein</fullName>
    </submittedName>
</protein>
<dbReference type="SUPFAM" id="SSF53474">
    <property type="entry name" value="alpha/beta-Hydrolases"/>
    <property type="match status" value="1"/>
</dbReference>
<keyword evidence="3" id="KW-1185">Reference proteome</keyword>